<evidence type="ECO:0000256" key="1">
    <source>
        <dbReference type="SAM" id="MobiDB-lite"/>
    </source>
</evidence>
<evidence type="ECO:0000313" key="3">
    <source>
        <dbReference type="Proteomes" id="UP000758603"/>
    </source>
</evidence>
<proteinExistence type="predicted"/>
<dbReference type="AlphaFoldDB" id="A0A9P8RP88"/>
<organism evidence="2 3">
    <name type="scientific">Truncatella angustata</name>
    <dbReference type="NCBI Taxonomy" id="152316"/>
    <lineage>
        <taxon>Eukaryota</taxon>
        <taxon>Fungi</taxon>
        <taxon>Dikarya</taxon>
        <taxon>Ascomycota</taxon>
        <taxon>Pezizomycotina</taxon>
        <taxon>Sordariomycetes</taxon>
        <taxon>Xylariomycetidae</taxon>
        <taxon>Amphisphaeriales</taxon>
        <taxon>Sporocadaceae</taxon>
        <taxon>Truncatella</taxon>
    </lineage>
</organism>
<dbReference type="EMBL" id="JAGPXC010000009">
    <property type="protein sequence ID" value="KAH6646840.1"/>
    <property type="molecule type" value="Genomic_DNA"/>
</dbReference>
<gene>
    <name evidence="2" type="ORF">BKA67DRAFT_663215</name>
</gene>
<accession>A0A9P8RP88</accession>
<name>A0A9P8RP88_9PEZI</name>
<reference evidence="2" key="1">
    <citation type="journal article" date="2021" name="Nat. Commun.">
        <title>Genetic determinants of endophytism in the Arabidopsis root mycobiome.</title>
        <authorList>
            <person name="Mesny F."/>
            <person name="Miyauchi S."/>
            <person name="Thiergart T."/>
            <person name="Pickel B."/>
            <person name="Atanasova L."/>
            <person name="Karlsson M."/>
            <person name="Huettel B."/>
            <person name="Barry K.W."/>
            <person name="Haridas S."/>
            <person name="Chen C."/>
            <person name="Bauer D."/>
            <person name="Andreopoulos W."/>
            <person name="Pangilinan J."/>
            <person name="LaButti K."/>
            <person name="Riley R."/>
            <person name="Lipzen A."/>
            <person name="Clum A."/>
            <person name="Drula E."/>
            <person name="Henrissat B."/>
            <person name="Kohler A."/>
            <person name="Grigoriev I.V."/>
            <person name="Martin F.M."/>
            <person name="Hacquard S."/>
        </authorList>
    </citation>
    <scope>NUCLEOTIDE SEQUENCE</scope>
    <source>
        <strain evidence="2">MPI-SDFR-AT-0073</strain>
    </source>
</reference>
<protein>
    <submittedName>
        <fullName evidence="2">Uncharacterized protein</fullName>
    </submittedName>
</protein>
<dbReference type="RefSeq" id="XP_045953354.1">
    <property type="nucleotide sequence ID" value="XM_046108145.1"/>
</dbReference>
<keyword evidence="3" id="KW-1185">Reference proteome</keyword>
<sequence>MTSTLSEDHATLGENHATLSEEHITVATNLQTINQNHDWNRTPSGLDKKLKELGSNTPENARDRILLQANLAAWVAYFLASTRPENNDLVLKIQSLNVEELQTIAGAIPDTALDVTSSLSKAIFNTSRGFNRRRLLSAAGATRYDPADLPPPSKRARQESLQIPESTPPVLSKANSVDATTPEPLAQPPVSDVPTQQSQLVREAPGPGVHKWPSALGLPEVFPSYLARIIVKENHKADVTVQFPDHPNTEGLLECRILAAHVSHVAKELFDAHIHTDAPNKPRCLIIKHGVEVESSGQIVLRRASPRGILEIIGPSLSRTCLDTPRSIWENWDGEDRSNSVSMTIDQDSAQPGTLSMAIDIETCTSIKNKLFPQFSVNFNSI</sequence>
<evidence type="ECO:0000313" key="2">
    <source>
        <dbReference type="EMBL" id="KAH6646840.1"/>
    </source>
</evidence>
<comment type="caution">
    <text evidence="2">The sequence shown here is derived from an EMBL/GenBank/DDBJ whole genome shotgun (WGS) entry which is preliminary data.</text>
</comment>
<dbReference type="GeneID" id="70137036"/>
<feature type="region of interest" description="Disordered" evidence="1">
    <location>
        <begin position="141"/>
        <end position="206"/>
    </location>
</feature>
<dbReference type="OrthoDB" id="3499148at2759"/>
<dbReference type="Proteomes" id="UP000758603">
    <property type="component" value="Unassembled WGS sequence"/>
</dbReference>